<keyword evidence="1" id="KW-0472">Membrane</keyword>
<dbReference type="Pfam" id="PF13727">
    <property type="entry name" value="CoA_binding_3"/>
    <property type="match status" value="1"/>
</dbReference>
<dbReference type="EMBL" id="MLJW01000189">
    <property type="protein sequence ID" value="OIQ94301.1"/>
    <property type="molecule type" value="Genomic_DNA"/>
</dbReference>
<keyword evidence="3" id="KW-0808">Transferase</keyword>
<feature type="transmembrane region" description="Helical" evidence="1">
    <location>
        <begin position="51"/>
        <end position="74"/>
    </location>
</feature>
<dbReference type="Gene3D" id="3.40.50.720">
    <property type="entry name" value="NAD(P)-binding Rossmann-like Domain"/>
    <property type="match status" value="1"/>
</dbReference>
<dbReference type="GO" id="GO:0089702">
    <property type="term" value="F:undecaprenyl-phosphate glucose phosphotransferase activity"/>
    <property type="evidence" value="ECO:0007669"/>
    <property type="project" value="UniProtKB-EC"/>
</dbReference>
<evidence type="ECO:0000256" key="1">
    <source>
        <dbReference type="SAM" id="Phobius"/>
    </source>
</evidence>
<feature type="transmembrane region" description="Helical" evidence="1">
    <location>
        <begin position="116"/>
        <end position="138"/>
    </location>
</feature>
<keyword evidence="1" id="KW-0812">Transmembrane</keyword>
<name>A0A1J5S1S3_9ZZZZ</name>
<dbReference type="EC" id="2.7.8.31" evidence="3"/>
<evidence type="ECO:0000259" key="2">
    <source>
        <dbReference type="Pfam" id="PF02397"/>
    </source>
</evidence>
<organism evidence="3">
    <name type="scientific">mine drainage metagenome</name>
    <dbReference type="NCBI Taxonomy" id="410659"/>
    <lineage>
        <taxon>unclassified sequences</taxon>
        <taxon>metagenomes</taxon>
        <taxon>ecological metagenomes</taxon>
    </lineage>
</organism>
<dbReference type="PANTHER" id="PTHR30576">
    <property type="entry name" value="COLANIC BIOSYNTHESIS UDP-GLUCOSE LIPID CARRIER TRANSFERASE"/>
    <property type="match status" value="1"/>
</dbReference>
<protein>
    <submittedName>
        <fullName evidence="3">UDP-glucose:undecaprenyl-phosphate glucose-1-phosphate transferase</fullName>
        <ecNumber evidence="3">2.7.8.31</ecNumber>
    </submittedName>
</protein>
<accession>A0A1J5S1S3</accession>
<reference evidence="3" key="1">
    <citation type="submission" date="2016-10" db="EMBL/GenBank/DDBJ databases">
        <title>Sequence of Gallionella enrichment culture.</title>
        <authorList>
            <person name="Poehlein A."/>
            <person name="Muehling M."/>
            <person name="Daniel R."/>
        </authorList>
    </citation>
    <scope>NUCLEOTIDE SEQUENCE</scope>
</reference>
<dbReference type="AlphaFoldDB" id="A0A1J5S1S3"/>
<dbReference type="Pfam" id="PF02397">
    <property type="entry name" value="Bac_transf"/>
    <property type="match status" value="1"/>
</dbReference>
<feature type="transmembrane region" description="Helical" evidence="1">
    <location>
        <begin position="86"/>
        <end position="104"/>
    </location>
</feature>
<keyword evidence="1" id="KW-1133">Transmembrane helix</keyword>
<dbReference type="PANTHER" id="PTHR30576:SF0">
    <property type="entry name" value="UNDECAPRENYL-PHOSPHATE N-ACETYLGALACTOSAMINYL 1-PHOSPHATE TRANSFERASE-RELATED"/>
    <property type="match status" value="1"/>
</dbReference>
<comment type="caution">
    <text evidence="3">The sequence shown here is derived from an EMBL/GenBank/DDBJ whole genome shotgun (WGS) entry which is preliminary data.</text>
</comment>
<feature type="transmembrane region" description="Helical" evidence="1">
    <location>
        <begin position="294"/>
        <end position="314"/>
    </location>
</feature>
<evidence type="ECO:0000313" key="3">
    <source>
        <dbReference type="EMBL" id="OIQ94301.1"/>
    </source>
</evidence>
<gene>
    <name evidence="3" type="primary">gumD_2</name>
    <name evidence="3" type="ORF">GALL_237310</name>
</gene>
<dbReference type="InterPro" id="IPR003362">
    <property type="entry name" value="Bact_transf"/>
</dbReference>
<feature type="domain" description="Bacterial sugar transferase" evidence="2">
    <location>
        <begin position="288"/>
        <end position="380"/>
    </location>
</feature>
<sequence length="397" mass="44808">MPVDMIKSQRLGWLTAIFMGLRLVDLLVVAASGVAAYWIRYGLGMPPRDEIIAIALGMMLCLLVFNLGQAYVTGYAESVWAMTVRALGYWLLVFLFLLAAAFMLKVSARFSRLWVGLWVLTSGMGFVVARIVVARIVVRAHRLGRLSMRVCIIGADDLGTQLYQHLMAHDDYVQVLGVFDDRMDRLREQAEANGIEIKGRIADIIPWAAEQQIDCIVIALPWSSERRLRELIEMLQGLAVDVQICPEGLGFVVRSFPLFRNSIATTLGGLPMFTIGRRSLDGWDWLIKRIEDTLLIALVAPLVLPLCLLIALAVKLDSRGPALFRQARRGFNGRNFMVYKFRSMKVEDCQPEGRTDAARRDDPRVTRVGRFLRRTSLLDLRILLMTPFVGLIHRNAY</sequence>
<proteinExistence type="predicted"/>
<dbReference type="InterPro" id="IPR036291">
    <property type="entry name" value="NAD(P)-bd_dom_sf"/>
</dbReference>
<feature type="transmembrane region" description="Helical" evidence="1">
    <location>
        <begin position="12"/>
        <end position="39"/>
    </location>
</feature>
<dbReference type="SUPFAM" id="SSF51735">
    <property type="entry name" value="NAD(P)-binding Rossmann-fold domains"/>
    <property type="match status" value="1"/>
</dbReference>